<keyword evidence="1" id="KW-0472">Membrane</keyword>
<gene>
    <name evidence="2" type="ORF">GCM10010969_22030</name>
</gene>
<evidence type="ECO:0008006" key="4">
    <source>
        <dbReference type="Google" id="ProtNLM"/>
    </source>
</evidence>
<feature type="transmembrane region" description="Helical" evidence="1">
    <location>
        <begin position="131"/>
        <end position="151"/>
    </location>
</feature>
<feature type="transmembrane region" description="Helical" evidence="1">
    <location>
        <begin position="49"/>
        <end position="67"/>
    </location>
</feature>
<proteinExistence type="predicted"/>
<sequence length="193" mass="21435">MKSGFRLIFYGQLIVLIDLRIPGSLDLLADPIGYLITFWGMHNLHRQIVLFRGARWIALLAALLSIPEMLKPSAISPFGLPNERLDGWWQHAGVEALNGFVSLLLIYTLCEGVCRLAISQSQVRLTNRLRGAWKLYFVCRAAGLFLLPFSINFGADSFATLLIVLGIVALIGMIWILRSLLQAGNELKPVSTA</sequence>
<name>A0ABQ2L2X5_9BACL</name>
<protein>
    <recommendedName>
        <fullName evidence="4">DUF2975 domain-containing protein</fullName>
    </recommendedName>
</protein>
<evidence type="ECO:0000313" key="3">
    <source>
        <dbReference type="Proteomes" id="UP000606653"/>
    </source>
</evidence>
<dbReference type="RefSeq" id="WP_018978960.1">
    <property type="nucleotide sequence ID" value="NZ_BMLN01000005.1"/>
</dbReference>
<evidence type="ECO:0000313" key="2">
    <source>
        <dbReference type="EMBL" id="GGO00625.1"/>
    </source>
</evidence>
<reference evidence="3" key="1">
    <citation type="journal article" date="2019" name="Int. J. Syst. Evol. Microbiol.">
        <title>The Global Catalogue of Microorganisms (GCM) 10K type strain sequencing project: providing services to taxonomists for standard genome sequencing and annotation.</title>
        <authorList>
            <consortium name="The Broad Institute Genomics Platform"/>
            <consortium name="The Broad Institute Genome Sequencing Center for Infectious Disease"/>
            <person name="Wu L."/>
            <person name="Ma J."/>
        </authorList>
    </citation>
    <scope>NUCLEOTIDE SEQUENCE [LARGE SCALE GENOMIC DNA]</scope>
    <source>
        <strain evidence="3">CGMCC 1.6964</strain>
    </source>
</reference>
<organism evidence="2 3">
    <name type="scientific">Saccharibacillus kuerlensis</name>
    <dbReference type="NCBI Taxonomy" id="459527"/>
    <lineage>
        <taxon>Bacteria</taxon>
        <taxon>Bacillati</taxon>
        <taxon>Bacillota</taxon>
        <taxon>Bacilli</taxon>
        <taxon>Bacillales</taxon>
        <taxon>Paenibacillaceae</taxon>
        <taxon>Saccharibacillus</taxon>
    </lineage>
</organism>
<dbReference type="EMBL" id="BMLN01000005">
    <property type="protein sequence ID" value="GGO00625.1"/>
    <property type="molecule type" value="Genomic_DNA"/>
</dbReference>
<comment type="caution">
    <text evidence="2">The sequence shown here is derived from an EMBL/GenBank/DDBJ whole genome shotgun (WGS) entry which is preliminary data.</text>
</comment>
<feature type="transmembrane region" description="Helical" evidence="1">
    <location>
        <begin position="157"/>
        <end position="177"/>
    </location>
</feature>
<keyword evidence="1" id="KW-1133">Transmembrane helix</keyword>
<accession>A0ABQ2L2X5</accession>
<dbReference type="Proteomes" id="UP000606653">
    <property type="component" value="Unassembled WGS sequence"/>
</dbReference>
<keyword evidence="3" id="KW-1185">Reference proteome</keyword>
<feature type="transmembrane region" description="Helical" evidence="1">
    <location>
        <begin position="87"/>
        <end position="110"/>
    </location>
</feature>
<evidence type="ECO:0000256" key="1">
    <source>
        <dbReference type="SAM" id="Phobius"/>
    </source>
</evidence>
<keyword evidence="1" id="KW-0812">Transmembrane</keyword>